<evidence type="ECO:0000313" key="7">
    <source>
        <dbReference type="Proteomes" id="UP000289546"/>
    </source>
</evidence>
<keyword evidence="3" id="KW-0274">FAD</keyword>
<reference evidence="6 7" key="1">
    <citation type="submission" date="2015-04" db="EMBL/GenBank/DDBJ databases">
        <title>Comparative genomics of rhizobia nodulating Arachis hypogaea in China.</title>
        <authorList>
            <person name="Li Y."/>
        </authorList>
    </citation>
    <scope>NUCLEOTIDE SEQUENCE [LARGE SCALE GENOMIC DNA]</scope>
    <source>
        <strain evidence="6 7">CCBAU 51757</strain>
    </source>
</reference>
<gene>
    <name evidence="6" type="ORF">XH99_22005</name>
</gene>
<dbReference type="GO" id="GO:0016491">
    <property type="term" value="F:oxidoreductase activity"/>
    <property type="evidence" value="ECO:0007669"/>
    <property type="project" value="UniProtKB-KW"/>
</dbReference>
<keyword evidence="2" id="KW-0285">Flavoprotein</keyword>
<dbReference type="SUPFAM" id="SSF51905">
    <property type="entry name" value="FAD/NAD(P)-binding domain"/>
    <property type="match status" value="1"/>
</dbReference>
<protein>
    <recommendedName>
        <fullName evidence="5">FAD-dependent oxidoreductase 2 FAD-binding domain-containing protein</fullName>
    </recommendedName>
</protein>
<proteinExistence type="predicted"/>
<dbReference type="InterPro" id="IPR036188">
    <property type="entry name" value="FAD/NAD-bd_sf"/>
</dbReference>
<comment type="cofactor">
    <cofactor evidence="1">
        <name>FAD</name>
        <dbReference type="ChEBI" id="CHEBI:57692"/>
    </cofactor>
</comment>
<evidence type="ECO:0000256" key="1">
    <source>
        <dbReference type="ARBA" id="ARBA00001974"/>
    </source>
</evidence>
<name>A0A4Q0S2D3_9BRAD</name>
<dbReference type="RefSeq" id="WP_128920013.1">
    <property type="nucleotide sequence ID" value="NZ_LBJC01000025.1"/>
</dbReference>
<dbReference type="Proteomes" id="UP000289546">
    <property type="component" value="Unassembled WGS sequence"/>
</dbReference>
<dbReference type="InterPro" id="IPR050315">
    <property type="entry name" value="FAD-oxidoreductase_2"/>
</dbReference>
<dbReference type="NCBIfam" id="NF006130">
    <property type="entry name" value="PRK08274.1"/>
    <property type="match status" value="1"/>
</dbReference>
<accession>A0A4Q0S2D3</accession>
<dbReference type="InterPro" id="IPR003953">
    <property type="entry name" value="FAD-dep_OxRdtase_2_FAD-bd"/>
</dbReference>
<sequence length="474" mass="51015">MTLANSHLSNSSRTYDVVVVGGGNAGLCAAISARQAGASVLLLEQAPRALRGGSTRHARNLRVKCDPPSVLPDQAYCGDEYWADLAQATAGHTDENLARLMIEGSAHIVRWMEQCGIQFEKSRIGNRPSRKTAFLLGGGKALLNAYYRKAERIGVDIAYDTEVLSVPLDHGVACEIHAISNCALTRVRTRAVVVSCGGSQANTDWLQHYWGDAANRFVIRGARQAKGRVLASLLDQNVVPIGEPGQCHMVAVDARAPKFDGGIVTRLDCVPYSVVVDRNGQRFHDEGEEVGPRRFAVWGKLVARCPDQIAYAILDSKAEGLFRPSFYPPIRTQTISELAVELKLNPADLATTIHAFNAAITDASDRKAGRLARAEDIVPPKSKWAMSIDTPPFSGYPLRPGVTFSYLGVKVDDHARVIMASGRPAANVFAAGQIMLANILASGYLAGVGMTLGTVFGQIAGRCAVRAARSWSPR</sequence>
<dbReference type="Gene3D" id="3.90.700.10">
    <property type="entry name" value="Succinate dehydrogenase/fumarate reductase flavoprotein, catalytic domain"/>
    <property type="match status" value="1"/>
</dbReference>
<organism evidence="6 7">
    <name type="scientific">Bradyrhizobium nanningense</name>
    <dbReference type="NCBI Taxonomy" id="1325118"/>
    <lineage>
        <taxon>Bacteria</taxon>
        <taxon>Pseudomonadati</taxon>
        <taxon>Pseudomonadota</taxon>
        <taxon>Alphaproteobacteria</taxon>
        <taxon>Hyphomicrobiales</taxon>
        <taxon>Nitrobacteraceae</taxon>
        <taxon>Bradyrhizobium</taxon>
    </lineage>
</organism>
<dbReference type="Gene3D" id="3.50.50.60">
    <property type="entry name" value="FAD/NAD(P)-binding domain"/>
    <property type="match status" value="1"/>
</dbReference>
<evidence type="ECO:0000259" key="5">
    <source>
        <dbReference type="Pfam" id="PF00890"/>
    </source>
</evidence>
<dbReference type="EMBL" id="LBJQ01000083">
    <property type="protein sequence ID" value="RXH26192.1"/>
    <property type="molecule type" value="Genomic_DNA"/>
</dbReference>
<keyword evidence="7" id="KW-1185">Reference proteome</keyword>
<keyword evidence="4" id="KW-0560">Oxidoreductase</keyword>
<dbReference type="Pfam" id="PF00890">
    <property type="entry name" value="FAD_binding_2"/>
    <property type="match status" value="1"/>
</dbReference>
<dbReference type="NCBIfam" id="TIGR02485">
    <property type="entry name" value="CobZ_N-term"/>
    <property type="match status" value="1"/>
</dbReference>
<evidence type="ECO:0000313" key="6">
    <source>
        <dbReference type="EMBL" id="RXH26192.1"/>
    </source>
</evidence>
<dbReference type="PANTHER" id="PTHR43400:SF7">
    <property type="entry name" value="FAD-DEPENDENT OXIDOREDUCTASE 2 FAD BINDING DOMAIN-CONTAINING PROTEIN"/>
    <property type="match status" value="1"/>
</dbReference>
<comment type="caution">
    <text evidence="6">The sequence shown here is derived from an EMBL/GenBank/DDBJ whole genome shotgun (WGS) entry which is preliminary data.</text>
</comment>
<dbReference type="SUPFAM" id="SSF56425">
    <property type="entry name" value="Succinate dehydrogenase/fumarate reductase flavoprotein, catalytic domain"/>
    <property type="match status" value="1"/>
</dbReference>
<evidence type="ECO:0000256" key="2">
    <source>
        <dbReference type="ARBA" id="ARBA00022630"/>
    </source>
</evidence>
<dbReference type="InterPro" id="IPR027477">
    <property type="entry name" value="Succ_DH/fumarate_Rdtase_cat_sf"/>
</dbReference>
<dbReference type="InterPro" id="IPR012831">
    <property type="entry name" value="CobZ"/>
</dbReference>
<dbReference type="OrthoDB" id="3178130at2"/>
<feature type="domain" description="FAD-dependent oxidoreductase 2 FAD-binding" evidence="5">
    <location>
        <begin position="16"/>
        <end position="435"/>
    </location>
</feature>
<dbReference type="AlphaFoldDB" id="A0A4Q0S2D3"/>
<evidence type="ECO:0000256" key="4">
    <source>
        <dbReference type="ARBA" id="ARBA00023002"/>
    </source>
</evidence>
<dbReference type="PANTHER" id="PTHR43400">
    <property type="entry name" value="FUMARATE REDUCTASE"/>
    <property type="match status" value="1"/>
</dbReference>
<evidence type="ECO:0000256" key="3">
    <source>
        <dbReference type="ARBA" id="ARBA00022827"/>
    </source>
</evidence>